<evidence type="ECO:0000313" key="4">
    <source>
        <dbReference type="Proteomes" id="UP001176961"/>
    </source>
</evidence>
<dbReference type="GO" id="GO:0006508">
    <property type="term" value="P:proteolysis"/>
    <property type="evidence" value="ECO:0007669"/>
    <property type="project" value="InterPro"/>
</dbReference>
<dbReference type="EMBL" id="CATQJL010000112">
    <property type="protein sequence ID" value="CAJ0596169.1"/>
    <property type="molecule type" value="Genomic_DNA"/>
</dbReference>
<dbReference type="InterPro" id="IPR024079">
    <property type="entry name" value="MetalloPept_cat_dom_sf"/>
</dbReference>
<sequence length="81" mass="9673">MASTYDVPYDYRSIMHYDKHAFANGNRITMRTRDPRYQNVIGNVQDASPSDYLKVCRMYGCKECERMQLKRYKHPAYKLVL</sequence>
<proteinExistence type="predicted"/>
<reference evidence="3" key="1">
    <citation type="submission" date="2023-07" db="EMBL/GenBank/DDBJ databases">
        <authorList>
            <consortium name="CYATHOMIX"/>
        </authorList>
    </citation>
    <scope>NUCLEOTIDE SEQUENCE</scope>
    <source>
        <strain evidence="3">N/A</strain>
    </source>
</reference>
<dbReference type="AlphaFoldDB" id="A0AA36GQ57"/>
<accession>A0AA36GQ57</accession>
<comment type="caution">
    <text evidence="3">The sequence shown here is derived from an EMBL/GenBank/DDBJ whole genome shotgun (WGS) entry which is preliminary data.</text>
</comment>
<dbReference type="Pfam" id="PF01400">
    <property type="entry name" value="Astacin"/>
    <property type="match status" value="1"/>
</dbReference>
<comment type="caution">
    <text evidence="1">Lacks conserved residue(s) required for the propagation of feature annotation.</text>
</comment>
<dbReference type="GO" id="GO:0004222">
    <property type="term" value="F:metalloendopeptidase activity"/>
    <property type="evidence" value="ECO:0007669"/>
    <property type="project" value="InterPro"/>
</dbReference>
<organism evidence="3 4">
    <name type="scientific">Cylicocyclus nassatus</name>
    <name type="common">Nematode worm</name>
    <dbReference type="NCBI Taxonomy" id="53992"/>
    <lineage>
        <taxon>Eukaryota</taxon>
        <taxon>Metazoa</taxon>
        <taxon>Ecdysozoa</taxon>
        <taxon>Nematoda</taxon>
        <taxon>Chromadorea</taxon>
        <taxon>Rhabditida</taxon>
        <taxon>Rhabditina</taxon>
        <taxon>Rhabditomorpha</taxon>
        <taxon>Strongyloidea</taxon>
        <taxon>Strongylidae</taxon>
        <taxon>Cylicocyclus</taxon>
    </lineage>
</organism>
<gene>
    <name evidence="3" type="ORF">CYNAS_LOCUS8152</name>
</gene>
<evidence type="ECO:0000313" key="3">
    <source>
        <dbReference type="EMBL" id="CAJ0596169.1"/>
    </source>
</evidence>
<dbReference type="PANTHER" id="PTHR10127:SF880">
    <property type="entry name" value="ZINC METALLOPROTEINASE NAS-5"/>
    <property type="match status" value="1"/>
</dbReference>
<dbReference type="PROSITE" id="PS51864">
    <property type="entry name" value="ASTACIN"/>
    <property type="match status" value="1"/>
</dbReference>
<dbReference type="Proteomes" id="UP001176961">
    <property type="component" value="Unassembled WGS sequence"/>
</dbReference>
<evidence type="ECO:0000259" key="2">
    <source>
        <dbReference type="PROSITE" id="PS51864"/>
    </source>
</evidence>
<dbReference type="InterPro" id="IPR001506">
    <property type="entry name" value="Peptidase_M12A"/>
</dbReference>
<dbReference type="PANTHER" id="PTHR10127">
    <property type="entry name" value="DISCOIDIN, CUB, EGF, LAMININ , AND ZINC METALLOPROTEASE DOMAIN CONTAINING"/>
    <property type="match status" value="1"/>
</dbReference>
<keyword evidence="4" id="KW-1185">Reference proteome</keyword>
<feature type="domain" description="Peptidase M12A" evidence="2">
    <location>
        <begin position="1"/>
        <end position="62"/>
    </location>
</feature>
<name>A0AA36GQ57_CYLNA</name>
<evidence type="ECO:0000256" key="1">
    <source>
        <dbReference type="PROSITE-ProRule" id="PRU01211"/>
    </source>
</evidence>
<dbReference type="Gene3D" id="3.40.390.10">
    <property type="entry name" value="Collagenase (Catalytic Domain)"/>
    <property type="match status" value="1"/>
</dbReference>
<protein>
    <recommendedName>
        <fullName evidence="2">Peptidase M12A domain-containing protein</fullName>
    </recommendedName>
</protein>
<dbReference type="SUPFAM" id="SSF55486">
    <property type="entry name" value="Metalloproteases ('zincins'), catalytic domain"/>
    <property type="match status" value="1"/>
</dbReference>